<proteinExistence type="predicted"/>
<reference evidence="3 4" key="1">
    <citation type="submission" date="2017-12" db="EMBL/GenBank/DDBJ databases">
        <authorList>
            <consortium name="DOE Joint Genome Institute"/>
            <person name="Haridas S."/>
            <person name="Kjaerbolling I."/>
            <person name="Vesth T.C."/>
            <person name="Frisvad J.C."/>
            <person name="Nybo J.L."/>
            <person name="Theobald S."/>
            <person name="Kuo A."/>
            <person name="Bowyer P."/>
            <person name="Matsuda Y."/>
            <person name="Mondo S."/>
            <person name="Lyhne E.K."/>
            <person name="Kogle M.E."/>
            <person name="Clum A."/>
            <person name="Lipzen A."/>
            <person name="Salamov A."/>
            <person name="Ngan C.Y."/>
            <person name="Daum C."/>
            <person name="Chiniquy J."/>
            <person name="Barry K."/>
            <person name="LaButti K."/>
            <person name="Simmons B.A."/>
            <person name="Magnuson J.K."/>
            <person name="Mortensen U.H."/>
            <person name="Larsen T.O."/>
            <person name="Grigoriev I.V."/>
            <person name="Baker S.E."/>
            <person name="Andersen M.R."/>
            <person name="Nordberg H.P."/>
            <person name="Cantor M.N."/>
            <person name="Hua S.X."/>
        </authorList>
    </citation>
    <scope>NUCLEOTIDE SEQUENCE [LARGE SCALE GENOMIC DNA]</scope>
    <source>
        <strain evidence="3 4">CBS 102.13</strain>
    </source>
</reference>
<dbReference type="EMBL" id="KZ559168">
    <property type="protein sequence ID" value="PLB35056.1"/>
    <property type="molecule type" value="Genomic_DNA"/>
</dbReference>
<accession>A0A2I2F379</accession>
<feature type="signal peptide" evidence="2">
    <location>
        <begin position="1"/>
        <end position="26"/>
    </location>
</feature>
<evidence type="ECO:0008006" key="5">
    <source>
        <dbReference type="Google" id="ProtNLM"/>
    </source>
</evidence>
<feature type="chain" id="PRO_5014136557" description="Secreted protein" evidence="2">
    <location>
        <begin position="27"/>
        <end position="85"/>
    </location>
</feature>
<dbReference type="OrthoDB" id="10629808at2759"/>
<keyword evidence="2" id="KW-0732">Signal</keyword>
<name>A0A2I2F379_ASPCN</name>
<evidence type="ECO:0000313" key="4">
    <source>
        <dbReference type="Proteomes" id="UP000234585"/>
    </source>
</evidence>
<dbReference type="GeneID" id="36521037"/>
<feature type="compositionally biased region" description="Basic and acidic residues" evidence="1">
    <location>
        <begin position="70"/>
        <end position="85"/>
    </location>
</feature>
<gene>
    <name evidence="3" type="ORF">BDW47DRAFT_111114</name>
</gene>
<evidence type="ECO:0000256" key="1">
    <source>
        <dbReference type="SAM" id="MobiDB-lite"/>
    </source>
</evidence>
<evidence type="ECO:0000256" key="2">
    <source>
        <dbReference type="SAM" id="SignalP"/>
    </source>
</evidence>
<sequence length="85" mass="9747">MIARFISALVWHHVMLLRSLSPIVYTHPPAYPLVPTADPRSRREDRPALSPCFMHHSSAVRYNPISPSTDRSDERGITVRHSCRE</sequence>
<dbReference type="RefSeq" id="XP_024669068.1">
    <property type="nucleotide sequence ID" value="XM_024813877.1"/>
</dbReference>
<feature type="region of interest" description="Disordered" evidence="1">
    <location>
        <begin position="64"/>
        <end position="85"/>
    </location>
</feature>
<evidence type="ECO:0000313" key="3">
    <source>
        <dbReference type="EMBL" id="PLB35056.1"/>
    </source>
</evidence>
<dbReference type="Proteomes" id="UP000234585">
    <property type="component" value="Unassembled WGS sequence"/>
</dbReference>
<organism evidence="3 4">
    <name type="scientific">Aspergillus candidus</name>
    <dbReference type="NCBI Taxonomy" id="41067"/>
    <lineage>
        <taxon>Eukaryota</taxon>
        <taxon>Fungi</taxon>
        <taxon>Dikarya</taxon>
        <taxon>Ascomycota</taxon>
        <taxon>Pezizomycotina</taxon>
        <taxon>Eurotiomycetes</taxon>
        <taxon>Eurotiomycetidae</taxon>
        <taxon>Eurotiales</taxon>
        <taxon>Aspergillaceae</taxon>
        <taxon>Aspergillus</taxon>
        <taxon>Aspergillus subgen. Circumdati</taxon>
    </lineage>
</organism>
<keyword evidence="4" id="KW-1185">Reference proteome</keyword>
<protein>
    <recommendedName>
        <fullName evidence="5">Secreted protein</fullName>
    </recommendedName>
</protein>
<dbReference type="AlphaFoldDB" id="A0A2I2F379"/>